<dbReference type="InterPro" id="IPR011009">
    <property type="entry name" value="Kinase-like_dom_sf"/>
</dbReference>
<dbReference type="GO" id="GO:0007254">
    <property type="term" value="P:JNK cascade"/>
    <property type="evidence" value="ECO:0007669"/>
    <property type="project" value="TreeGrafter"/>
</dbReference>
<dbReference type="GO" id="GO:0006955">
    <property type="term" value="P:immune response"/>
    <property type="evidence" value="ECO:0007669"/>
    <property type="project" value="TreeGrafter"/>
</dbReference>
<dbReference type="GO" id="GO:0005524">
    <property type="term" value="F:ATP binding"/>
    <property type="evidence" value="ECO:0007669"/>
    <property type="project" value="UniProtKB-KW"/>
</dbReference>
<name>A0A1I8AG20_9BILA</name>
<proteinExistence type="inferred from homology"/>
<keyword evidence="4" id="KW-0547">Nucleotide-binding</keyword>
<dbReference type="AlphaFoldDB" id="A0A1I8AG20"/>
<dbReference type="SUPFAM" id="SSF56112">
    <property type="entry name" value="Protein kinase-like (PK-like)"/>
    <property type="match status" value="2"/>
</dbReference>
<keyword evidence="8" id="KW-1185">Reference proteome</keyword>
<dbReference type="InterPro" id="IPR000719">
    <property type="entry name" value="Prot_kinase_dom"/>
</dbReference>
<evidence type="ECO:0000256" key="6">
    <source>
        <dbReference type="ARBA" id="ARBA00022840"/>
    </source>
</evidence>
<dbReference type="GO" id="GO:0043123">
    <property type="term" value="P:positive regulation of canonical NF-kappaB signal transduction"/>
    <property type="evidence" value="ECO:0007669"/>
    <property type="project" value="TreeGrafter"/>
</dbReference>
<evidence type="ECO:0000313" key="8">
    <source>
        <dbReference type="Proteomes" id="UP000095287"/>
    </source>
</evidence>
<keyword evidence="2" id="KW-0723">Serine/threonine-protein kinase</keyword>
<evidence type="ECO:0000313" key="9">
    <source>
        <dbReference type="WBParaSite" id="L893_g5358.t1"/>
    </source>
</evidence>
<feature type="domain" description="Protein kinase" evidence="7">
    <location>
        <begin position="1"/>
        <end position="141"/>
    </location>
</feature>
<evidence type="ECO:0000256" key="2">
    <source>
        <dbReference type="ARBA" id="ARBA00022527"/>
    </source>
</evidence>
<dbReference type="Proteomes" id="UP000095287">
    <property type="component" value="Unplaced"/>
</dbReference>
<protein>
    <submittedName>
        <fullName evidence="9">Mitogen-activated protein kinase kinase kinase</fullName>
    </submittedName>
</protein>
<organism evidence="8 9">
    <name type="scientific">Steinernema glaseri</name>
    <dbReference type="NCBI Taxonomy" id="37863"/>
    <lineage>
        <taxon>Eukaryota</taxon>
        <taxon>Metazoa</taxon>
        <taxon>Ecdysozoa</taxon>
        <taxon>Nematoda</taxon>
        <taxon>Chromadorea</taxon>
        <taxon>Rhabditida</taxon>
        <taxon>Tylenchina</taxon>
        <taxon>Panagrolaimomorpha</taxon>
        <taxon>Strongyloidoidea</taxon>
        <taxon>Steinernematidae</taxon>
        <taxon>Steinernema</taxon>
    </lineage>
</organism>
<dbReference type="GO" id="GO:0004709">
    <property type="term" value="F:MAP kinase kinase kinase activity"/>
    <property type="evidence" value="ECO:0007669"/>
    <property type="project" value="TreeGrafter"/>
</dbReference>
<comment type="similarity">
    <text evidence="1">Belongs to the protein kinase superfamily. STE Ser/Thr protein kinase family. MAP kinase kinase kinase subfamily.</text>
</comment>
<dbReference type="PANTHER" id="PTHR46716:SF1">
    <property type="entry name" value="MITOGEN-ACTIVATED PROTEIN KINASE KINASE KINASE 7"/>
    <property type="match status" value="1"/>
</dbReference>
<keyword evidence="6" id="KW-0067">ATP-binding</keyword>
<keyword evidence="5" id="KW-0418">Kinase</keyword>
<dbReference type="Pfam" id="PF00069">
    <property type="entry name" value="Pkinase"/>
    <property type="match status" value="1"/>
</dbReference>
<reference evidence="9" key="1">
    <citation type="submission" date="2016-11" db="UniProtKB">
        <authorList>
            <consortium name="WormBaseParasite"/>
        </authorList>
    </citation>
    <scope>IDENTIFICATION</scope>
</reference>
<dbReference type="PANTHER" id="PTHR46716">
    <property type="entry name" value="MITOGEN-ACTIVATED PROTEIN KINASE KINASE KINASE 7"/>
    <property type="match status" value="1"/>
</dbReference>
<keyword evidence="3" id="KW-0808">Transferase</keyword>
<sequence length="141" mass="16305">MLGPILMKPPFSLLLDNFYQTLKICDFGTTVPQKTSMTNNRGTTCWMAPEVFQGRNLLLDNFYQTLKICDFGTTVPQKTSMTNNRGTTCWMAPEVFQGRKYDAKADVFSFGITLWEMVTRKFPFEELGLENPFAIQWQKYN</sequence>
<dbReference type="WBParaSite" id="L893_g5358.t1">
    <property type="protein sequence ID" value="L893_g5358.t1"/>
    <property type="gene ID" value="L893_g5358"/>
</dbReference>
<evidence type="ECO:0000256" key="3">
    <source>
        <dbReference type="ARBA" id="ARBA00022679"/>
    </source>
</evidence>
<evidence type="ECO:0000259" key="7">
    <source>
        <dbReference type="PROSITE" id="PS50011"/>
    </source>
</evidence>
<evidence type="ECO:0000256" key="1">
    <source>
        <dbReference type="ARBA" id="ARBA00006529"/>
    </source>
</evidence>
<evidence type="ECO:0000256" key="5">
    <source>
        <dbReference type="ARBA" id="ARBA00022777"/>
    </source>
</evidence>
<evidence type="ECO:0000256" key="4">
    <source>
        <dbReference type="ARBA" id="ARBA00022741"/>
    </source>
</evidence>
<accession>A0A1I8AG20</accession>
<dbReference type="Gene3D" id="1.10.510.10">
    <property type="entry name" value="Transferase(Phosphotransferase) domain 1"/>
    <property type="match status" value="2"/>
</dbReference>
<dbReference type="PROSITE" id="PS50011">
    <property type="entry name" value="PROTEIN_KINASE_DOM"/>
    <property type="match status" value="1"/>
</dbReference>